<evidence type="ECO:0000313" key="3">
    <source>
        <dbReference type="Proteomes" id="UP001165190"/>
    </source>
</evidence>
<dbReference type="Pfam" id="PF13456">
    <property type="entry name" value="RVT_3"/>
    <property type="match status" value="1"/>
</dbReference>
<dbReference type="InterPro" id="IPR053151">
    <property type="entry name" value="RNase_H-like"/>
</dbReference>
<gene>
    <name evidence="2" type="ORF">HRI_000083000</name>
</gene>
<dbReference type="InterPro" id="IPR044730">
    <property type="entry name" value="RNase_H-like_dom_plant"/>
</dbReference>
<evidence type="ECO:0000259" key="1">
    <source>
        <dbReference type="Pfam" id="PF13456"/>
    </source>
</evidence>
<dbReference type="EMBL" id="BSYR01000003">
    <property type="protein sequence ID" value="GMI64137.1"/>
    <property type="molecule type" value="Genomic_DNA"/>
</dbReference>
<dbReference type="Proteomes" id="UP001165190">
    <property type="component" value="Unassembled WGS sequence"/>
</dbReference>
<keyword evidence="3" id="KW-1185">Reference proteome</keyword>
<dbReference type="OrthoDB" id="997283at2759"/>
<dbReference type="CDD" id="cd06222">
    <property type="entry name" value="RNase_H_like"/>
    <property type="match status" value="1"/>
</dbReference>
<dbReference type="GO" id="GO:0004523">
    <property type="term" value="F:RNA-DNA hybrid ribonuclease activity"/>
    <property type="evidence" value="ECO:0007669"/>
    <property type="project" value="InterPro"/>
</dbReference>
<evidence type="ECO:0000313" key="2">
    <source>
        <dbReference type="EMBL" id="GMI64137.1"/>
    </source>
</evidence>
<organism evidence="2 3">
    <name type="scientific">Hibiscus trionum</name>
    <name type="common">Flower of an hour</name>
    <dbReference type="NCBI Taxonomy" id="183268"/>
    <lineage>
        <taxon>Eukaryota</taxon>
        <taxon>Viridiplantae</taxon>
        <taxon>Streptophyta</taxon>
        <taxon>Embryophyta</taxon>
        <taxon>Tracheophyta</taxon>
        <taxon>Spermatophyta</taxon>
        <taxon>Magnoliopsida</taxon>
        <taxon>eudicotyledons</taxon>
        <taxon>Gunneridae</taxon>
        <taxon>Pentapetalae</taxon>
        <taxon>rosids</taxon>
        <taxon>malvids</taxon>
        <taxon>Malvales</taxon>
        <taxon>Malvaceae</taxon>
        <taxon>Malvoideae</taxon>
        <taxon>Hibiscus</taxon>
    </lineage>
</organism>
<dbReference type="InterPro" id="IPR002156">
    <property type="entry name" value="RNaseH_domain"/>
</dbReference>
<reference evidence="2" key="1">
    <citation type="submission" date="2023-05" db="EMBL/GenBank/DDBJ databases">
        <title>Genome and transcriptome analyses reveal genes involved in the formation of fine ridges on petal epidermal cells in Hibiscus trionum.</title>
        <authorList>
            <person name="Koshimizu S."/>
            <person name="Masuda S."/>
            <person name="Ishii T."/>
            <person name="Shirasu K."/>
            <person name="Hoshino A."/>
            <person name="Arita M."/>
        </authorList>
    </citation>
    <scope>NUCLEOTIDE SEQUENCE</scope>
    <source>
        <strain evidence="2">Hamamatsu line</strain>
    </source>
</reference>
<dbReference type="AlphaFoldDB" id="A0A9W7GSA2"/>
<comment type="caution">
    <text evidence="2">The sequence shown here is derived from an EMBL/GenBank/DDBJ whole genome shotgun (WGS) entry which is preliminary data.</text>
</comment>
<protein>
    <recommendedName>
        <fullName evidence="1">RNase H type-1 domain-containing protein</fullName>
    </recommendedName>
</protein>
<dbReference type="PANTHER" id="PTHR47723:SF22">
    <property type="entry name" value="RNASE H TYPE-1 DOMAIN-CONTAINING PROTEIN"/>
    <property type="match status" value="1"/>
</dbReference>
<proteinExistence type="predicted"/>
<accession>A0A9W7GSA2</accession>
<dbReference type="Gene3D" id="3.30.420.10">
    <property type="entry name" value="Ribonuclease H-like superfamily/Ribonuclease H"/>
    <property type="match status" value="1"/>
</dbReference>
<dbReference type="InterPro" id="IPR036397">
    <property type="entry name" value="RNaseH_sf"/>
</dbReference>
<dbReference type="PANTHER" id="PTHR47723">
    <property type="entry name" value="OS05G0353850 PROTEIN"/>
    <property type="match status" value="1"/>
</dbReference>
<feature type="domain" description="RNase H type-1" evidence="1">
    <location>
        <begin position="12"/>
        <end position="124"/>
    </location>
</feature>
<dbReference type="InterPro" id="IPR012337">
    <property type="entry name" value="RNaseH-like_sf"/>
</dbReference>
<sequence length="129" mass="14441">MDSSNFGSIKFNVDGSFYTNTSGCGGVLRSYAGDMRALFSGPVENLGPDFAKLMAIRTALFVFSQAGWIGKESLIVESDSQVVLNWIANSHLRPWRWWNYFEDIDSLAKKISCVSFEFVPRARNGLMVK</sequence>
<dbReference type="GO" id="GO:0003676">
    <property type="term" value="F:nucleic acid binding"/>
    <property type="evidence" value="ECO:0007669"/>
    <property type="project" value="InterPro"/>
</dbReference>
<dbReference type="SUPFAM" id="SSF53098">
    <property type="entry name" value="Ribonuclease H-like"/>
    <property type="match status" value="1"/>
</dbReference>
<name>A0A9W7GSA2_HIBTR</name>